<dbReference type="InterPro" id="IPR036291">
    <property type="entry name" value="NAD(P)-bd_dom_sf"/>
</dbReference>
<dbReference type="PANTHER" id="PTHR43544">
    <property type="entry name" value="SHORT-CHAIN DEHYDROGENASE/REDUCTASE"/>
    <property type="match status" value="1"/>
</dbReference>
<accession>A0A1Z5T7R5</accession>
<protein>
    <recommendedName>
        <fullName evidence="4">NAD(P)-binding protein</fullName>
    </recommendedName>
</protein>
<dbReference type="AlphaFoldDB" id="A0A1Z5T7R5"/>
<dbReference type="PANTHER" id="PTHR43544:SF32">
    <property type="entry name" value="CHAIN DEHYDROGENASE, PUTATIVE (AFU_ORTHOLOGUE AFUA_5G01530)-RELATED"/>
    <property type="match status" value="1"/>
</dbReference>
<dbReference type="InterPro" id="IPR002347">
    <property type="entry name" value="SDR_fam"/>
</dbReference>
<dbReference type="OrthoDB" id="191139at2759"/>
<evidence type="ECO:0000313" key="2">
    <source>
        <dbReference type="EMBL" id="OTA32020.1"/>
    </source>
</evidence>
<dbReference type="GO" id="GO:0019748">
    <property type="term" value="P:secondary metabolic process"/>
    <property type="evidence" value="ECO:0007669"/>
    <property type="project" value="TreeGrafter"/>
</dbReference>
<evidence type="ECO:0000256" key="1">
    <source>
        <dbReference type="ARBA" id="ARBA00006484"/>
    </source>
</evidence>
<evidence type="ECO:0000313" key="3">
    <source>
        <dbReference type="Proteomes" id="UP000194280"/>
    </source>
</evidence>
<comment type="caution">
    <text evidence="2">The sequence shown here is derived from an EMBL/GenBank/DDBJ whole genome shotgun (WGS) entry which is preliminary data.</text>
</comment>
<dbReference type="EMBL" id="MUNK01000102">
    <property type="protein sequence ID" value="OTA32020.1"/>
    <property type="molecule type" value="Genomic_DNA"/>
</dbReference>
<dbReference type="VEuPathDB" id="FungiDB:BTJ68_07355"/>
<organism evidence="2 3">
    <name type="scientific">Hortaea werneckii EXF-2000</name>
    <dbReference type="NCBI Taxonomy" id="1157616"/>
    <lineage>
        <taxon>Eukaryota</taxon>
        <taxon>Fungi</taxon>
        <taxon>Dikarya</taxon>
        <taxon>Ascomycota</taxon>
        <taxon>Pezizomycotina</taxon>
        <taxon>Dothideomycetes</taxon>
        <taxon>Dothideomycetidae</taxon>
        <taxon>Mycosphaerellales</taxon>
        <taxon>Teratosphaeriaceae</taxon>
        <taxon>Hortaea</taxon>
    </lineage>
</organism>
<keyword evidence="3" id="KW-1185">Reference proteome</keyword>
<dbReference type="SUPFAM" id="SSF51735">
    <property type="entry name" value="NAD(P)-binding Rossmann-fold domains"/>
    <property type="match status" value="1"/>
</dbReference>
<proteinExistence type="inferred from homology"/>
<dbReference type="PRINTS" id="PR00081">
    <property type="entry name" value="GDHRDH"/>
</dbReference>
<dbReference type="InterPro" id="IPR051468">
    <property type="entry name" value="Fungal_SecMetab_SDRs"/>
</dbReference>
<dbReference type="GO" id="GO:0016491">
    <property type="term" value="F:oxidoreductase activity"/>
    <property type="evidence" value="ECO:0007669"/>
    <property type="project" value="TreeGrafter"/>
</dbReference>
<sequence length="251" mass="27010">MSSKTLVLITGANQGLGYYAAQHMAATGKYHVLVGARDIKKAESAIQQLANDPSLPVDAASLEPLLIDANSDESIDAAAKTVEQNHGRLDILMVNAGIAADQTATSSKSLRQTYREHYETNVFGAVQTVESFLPLLKKSTVPGGKRIAFTSSGLSSLEYALQDGIYSAENYTVYRSTKTALNMIMLGYAKSLEKEGFVVSASDPGYCGTNLNGYAGMKDPRDGAKVLVRAAVESKDKVHAHVIDEEKFEPW</sequence>
<evidence type="ECO:0008006" key="4">
    <source>
        <dbReference type="Google" id="ProtNLM"/>
    </source>
</evidence>
<dbReference type="Proteomes" id="UP000194280">
    <property type="component" value="Unassembled WGS sequence"/>
</dbReference>
<dbReference type="Pfam" id="PF00106">
    <property type="entry name" value="adh_short"/>
    <property type="match status" value="1"/>
</dbReference>
<comment type="similarity">
    <text evidence="1">Belongs to the short-chain dehydrogenases/reductases (SDR) family.</text>
</comment>
<gene>
    <name evidence="2" type="ORF">BTJ68_07355</name>
</gene>
<reference evidence="2 3" key="1">
    <citation type="submission" date="2017-01" db="EMBL/GenBank/DDBJ databases">
        <title>The recent genome duplication of the halophilic yeast Hortaea werneckii: insights from long-read sequencing.</title>
        <authorList>
            <person name="Sinha S."/>
            <person name="Flibotte S."/>
            <person name="Neira M."/>
            <person name="Lenassi M."/>
            <person name="Gostincar C."/>
            <person name="Stajich J.E."/>
            <person name="Nislow C.E."/>
        </authorList>
    </citation>
    <scope>NUCLEOTIDE SEQUENCE [LARGE SCALE GENOMIC DNA]</scope>
    <source>
        <strain evidence="2 3">EXF-2000</strain>
    </source>
</reference>
<name>A0A1Z5T7R5_HORWE</name>
<dbReference type="InParanoid" id="A0A1Z5T7R5"/>
<dbReference type="Gene3D" id="3.40.50.720">
    <property type="entry name" value="NAD(P)-binding Rossmann-like Domain"/>
    <property type="match status" value="1"/>
</dbReference>
<dbReference type="GO" id="GO:0005737">
    <property type="term" value="C:cytoplasm"/>
    <property type="evidence" value="ECO:0007669"/>
    <property type="project" value="TreeGrafter"/>
</dbReference>